<comment type="pathway">
    <text evidence="3">Lipid metabolism; sphingolipid metabolism.</text>
</comment>
<evidence type="ECO:0000313" key="19">
    <source>
        <dbReference type="Proteomes" id="UP000612746"/>
    </source>
</evidence>
<feature type="modified residue" description="N6-(pyridoxal phosphate)lysine" evidence="16">
    <location>
        <position position="347"/>
    </location>
</feature>
<comment type="pathway">
    <text evidence="4">Sphingolipid metabolism.</text>
</comment>
<evidence type="ECO:0000256" key="10">
    <source>
        <dbReference type="ARBA" id="ARBA00023098"/>
    </source>
</evidence>
<evidence type="ECO:0000256" key="2">
    <source>
        <dbReference type="ARBA" id="ARBA00004389"/>
    </source>
</evidence>
<comment type="caution">
    <text evidence="18">The sequence shown here is derived from an EMBL/GenBank/DDBJ whole genome shotgun (WGS) entry which is preliminary data.</text>
</comment>
<organism evidence="18 19">
    <name type="scientific">Umbelopsis vinacea</name>
    <dbReference type="NCBI Taxonomy" id="44442"/>
    <lineage>
        <taxon>Eukaryota</taxon>
        <taxon>Fungi</taxon>
        <taxon>Fungi incertae sedis</taxon>
        <taxon>Mucoromycota</taxon>
        <taxon>Mucoromycotina</taxon>
        <taxon>Umbelopsidomycetes</taxon>
        <taxon>Umbelopsidales</taxon>
        <taxon>Umbelopsidaceae</taxon>
        <taxon>Umbelopsis</taxon>
    </lineage>
</organism>
<dbReference type="InterPro" id="IPR015424">
    <property type="entry name" value="PyrdxlP-dep_Trfase"/>
</dbReference>
<name>A0A8H7PL51_9FUNG</name>
<evidence type="ECO:0000256" key="6">
    <source>
        <dbReference type="ARBA" id="ARBA00022824"/>
    </source>
</evidence>
<comment type="similarity">
    <text evidence="13">Belongs to the group II decarboxylase family. Sphingosine-1-phosphate lyase subfamily.</text>
</comment>
<evidence type="ECO:0000256" key="12">
    <source>
        <dbReference type="ARBA" id="ARBA00023239"/>
    </source>
</evidence>
<dbReference type="GO" id="GO:0030170">
    <property type="term" value="F:pyridoxal phosphate binding"/>
    <property type="evidence" value="ECO:0007669"/>
    <property type="project" value="InterPro"/>
</dbReference>
<evidence type="ECO:0000256" key="3">
    <source>
        <dbReference type="ARBA" id="ARBA00004760"/>
    </source>
</evidence>
<evidence type="ECO:0000256" key="9">
    <source>
        <dbReference type="ARBA" id="ARBA00022989"/>
    </source>
</evidence>
<comment type="subcellular location">
    <subcellularLocation>
        <location evidence="2">Endoplasmic reticulum membrane</location>
        <topology evidence="2">Single-pass membrane protein</topology>
    </subcellularLocation>
</comment>
<keyword evidence="6" id="KW-0256">Endoplasmic reticulum</keyword>
<evidence type="ECO:0000256" key="1">
    <source>
        <dbReference type="ARBA" id="ARBA00001933"/>
    </source>
</evidence>
<dbReference type="InterPro" id="IPR002129">
    <property type="entry name" value="PyrdxlP-dep_de-COase"/>
</dbReference>
<keyword evidence="7 16" id="KW-0663">Pyridoxal phosphate</keyword>
<reference evidence="18" key="1">
    <citation type="submission" date="2020-12" db="EMBL/GenBank/DDBJ databases">
        <title>Metabolic potential, ecology and presence of endohyphal bacteria is reflected in genomic diversity of Mucoromycotina.</title>
        <authorList>
            <person name="Muszewska A."/>
            <person name="Okrasinska A."/>
            <person name="Steczkiewicz K."/>
            <person name="Drgas O."/>
            <person name="Orlowska M."/>
            <person name="Perlinska-Lenart U."/>
            <person name="Aleksandrzak-Piekarczyk T."/>
            <person name="Szatraj K."/>
            <person name="Zielenkiewicz U."/>
            <person name="Pilsyk S."/>
            <person name="Malc E."/>
            <person name="Mieczkowski P."/>
            <person name="Kruszewska J.S."/>
            <person name="Biernat P."/>
            <person name="Pawlowska J."/>
        </authorList>
    </citation>
    <scope>NUCLEOTIDE SEQUENCE</scope>
    <source>
        <strain evidence="18">WA0000051536</strain>
    </source>
</reference>
<dbReference type="InterPro" id="IPR015421">
    <property type="entry name" value="PyrdxlP-dep_Trfase_major"/>
</dbReference>
<keyword evidence="9" id="KW-1133">Transmembrane helix</keyword>
<proteinExistence type="inferred from homology"/>
<evidence type="ECO:0000256" key="15">
    <source>
        <dbReference type="ARBA" id="ARBA00042568"/>
    </source>
</evidence>
<dbReference type="InterPro" id="IPR050477">
    <property type="entry name" value="GrpII_AminoAcid_Decarb"/>
</dbReference>
<protein>
    <recommendedName>
        <fullName evidence="14">sphinganine-1-phosphate aldolase</fullName>
        <ecNumber evidence="14">4.1.2.27</ecNumber>
    </recommendedName>
    <alternativeName>
        <fullName evidence="15">Sphingosine-1-phosphate aldolase</fullName>
    </alternativeName>
</protein>
<dbReference type="GO" id="GO:0030149">
    <property type="term" value="P:sphingolipid catabolic process"/>
    <property type="evidence" value="ECO:0007669"/>
    <property type="project" value="TreeGrafter"/>
</dbReference>
<evidence type="ECO:0000313" key="18">
    <source>
        <dbReference type="EMBL" id="KAG2175735.1"/>
    </source>
</evidence>
<dbReference type="AlphaFoldDB" id="A0A8H7PL51"/>
<evidence type="ECO:0000256" key="4">
    <source>
        <dbReference type="ARBA" id="ARBA00004991"/>
    </source>
</evidence>
<dbReference type="PANTHER" id="PTHR42735:SF6">
    <property type="entry name" value="SPHINGOSINE-1-PHOSPHATE LYASE 1"/>
    <property type="match status" value="1"/>
</dbReference>
<keyword evidence="19" id="KW-1185">Reference proteome</keyword>
<dbReference type="SUPFAM" id="SSF53383">
    <property type="entry name" value="PLP-dependent transferases"/>
    <property type="match status" value="1"/>
</dbReference>
<dbReference type="Gene3D" id="3.40.640.10">
    <property type="entry name" value="Type I PLP-dependent aspartate aminotransferase-like (Major domain)"/>
    <property type="match status" value="1"/>
</dbReference>
<evidence type="ECO:0000256" key="11">
    <source>
        <dbReference type="ARBA" id="ARBA00023136"/>
    </source>
</evidence>
<keyword evidence="12 17" id="KW-0456">Lyase</keyword>
<keyword evidence="10" id="KW-0443">Lipid metabolism</keyword>
<evidence type="ECO:0000256" key="8">
    <source>
        <dbReference type="ARBA" id="ARBA00022919"/>
    </source>
</evidence>
<evidence type="ECO:0000256" key="14">
    <source>
        <dbReference type="ARBA" id="ARBA00038965"/>
    </source>
</evidence>
<dbReference type="Pfam" id="PF00282">
    <property type="entry name" value="Pyridoxal_deC"/>
    <property type="match status" value="1"/>
</dbReference>
<dbReference type="GO" id="GO:0019752">
    <property type="term" value="P:carboxylic acid metabolic process"/>
    <property type="evidence" value="ECO:0007669"/>
    <property type="project" value="InterPro"/>
</dbReference>
<dbReference type="Gene3D" id="3.90.1150.10">
    <property type="entry name" value="Aspartate Aminotransferase, domain 1"/>
    <property type="match status" value="1"/>
</dbReference>
<dbReference type="PANTHER" id="PTHR42735">
    <property type="match status" value="1"/>
</dbReference>
<dbReference type="EMBL" id="JAEPRA010000014">
    <property type="protein sequence ID" value="KAG2175735.1"/>
    <property type="molecule type" value="Genomic_DNA"/>
</dbReference>
<dbReference type="FunFam" id="3.40.640.10:FF:000020">
    <property type="entry name" value="sphingosine-1-phosphate lyase 1"/>
    <property type="match status" value="1"/>
</dbReference>
<dbReference type="Proteomes" id="UP000612746">
    <property type="component" value="Unassembled WGS sequence"/>
</dbReference>
<evidence type="ECO:0000256" key="5">
    <source>
        <dbReference type="ARBA" id="ARBA00022692"/>
    </source>
</evidence>
<keyword evidence="11" id="KW-0472">Membrane</keyword>
<dbReference type="EC" id="4.1.2.27" evidence="14"/>
<gene>
    <name evidence="18" type="ORF">INT44_000213</name>
</gene>
<dbReference type="OrthoDB" id="10254570at2759"/>
<accession>A0A8H7PL51</accession>
<keyword evidence="8" id="KW-0746">Sphingolipid metabolism</keyword>
<evidence type="ECO:0000256" key="7">
    <source>
        <dbReference type="ARBA" id="ARBA00022898"/>
    </source>
</evidence>
<evidence type="ECO:0000256" key="17">
    <source>
        <dbReference type="RuleBase" id="RU000382"/>
    </source>
</evidence>
<keyword evidence="5" id="KW-0812">Transmembrane</keyword>
<comment type="cofactor">
    <cofactor evidence="1 16 17">
        <name>pyridoxal 5'-phosphate</name>
        <dbReference type="ChEBI" id="CHEBI:597326"/>
    </cofactor>
</comment>
<dbReference type="Gene3D" id="6.10.140.2150">
    <property type="match status" value="1"/>
</dbReference>
<dbReference type="InterPro" id="IPR015422">
    <property type="entry name" value="PyrdxlP-dep_Trfase_small"/>
</dbReference>
<evidence type="ECO:0000256" key="16">
    <source>
        <dbReference type="PIRSR" id="PIRSR602129-50"/>
    </source>
</evidence>
<dbReference type="GO" id="GO:0005789">
    <property type="term" value="C:endoplasmic reticulum membrane"/>
    <property type="evidence" value="ECO:0007669"/>
    <property type="project" value="UniProtKB-SubCell"/>
</dbReference>
<evidence type="ECO:0000256" key="13">
    <source>
        <dbReference type="ARBA" id="ARBA00038302"/>
    </source>
</evidence>
<sequence length="581" mass="63587">MSLVAKPAALLQQLETVLNQPRLARLKNAIFVLVLFHYWSRLYSKVIVRGPTRAAKDAYAHCLKLFFKQLRRLPSVQAKIDAELSKTLKDLEHSVLSREGNTKRNLALPKEGLSTDELRENLKRFQAMEDVDWAGGRVSGAIYHGGDELSDLCTEAYRMFSVSNPLHPEVFPGVRRMEAECVAMVLHMYNAPKTGCGVMTSGGTESIIMACKAYRDMAKDLKGIVDPEMVIPETAHAAFMKAAGYFNIKLITVPVNPVTMQADVTRMGRAINRNTIMIVGSAVNFPHGIADDIVALGKLAKRHKIGLHVDCCLGSFVMPFLEKAGLPTTRFDFRVDGVTSISCDTHKYGFAPKGSSVVMYRHPAIRKYQYFLCADWTGGIYASPSVAGSRYVLFANWIGNSIRFCNPIHLSNVEFSPGALIAGCWTALMTIGEAGYLETCKKIVGARREIQNGMKNHFSLNLSIDEIPELTVLGNPVGPVVSFGAKEPINVYDVGDKMSKKGWNISALQNPPALHVSVTLLWVPSAKQFIVDLKDVVAGLVADPKSGNGNTAAMYGTAATIPDKTIIEDVAAGFVDLLYKA</sequence>
<dbReference type="GO" id="GO:0008117">
    <property type="term" value="F:sphinganine-1-phosphate aldolase activity"/>
    <property type="evidence" value="ECO:0007669"/>
    <property type="project" value="UniProtKB-EC"/>
</dbReference>